<gene>
    <name evidence="2" type="ORF">LIER_27917</name>
</gene>
<proteinExistence type="predicted"/>
<evidence type="ECO:0000256" key="1">
    <source>
        <dbReference type="SAM" id="Phobius"/>
    </source>
</evidence>
<feature type="transmembrane region" description="Helical" evidence="1">
    <location>
        <begin position="136"/>
        <end position="154"/>
    </location>
</feature>
<dbReference type="Proteomes" id="UP001454036">
    <property type="component" value="Unassembled WGS sequence"/>
</dbReference>
<sequence length="155" mass="17946">MTTFGDLKRTTQALQKEKEVALASTAVEPKMARAEYARKIIHDFLRNPTCSNKVGRECAAYLTHVFTHRKAEFRDLFASMRRNKTITLFGIRAYLWIRLQLMMRELLIALGPQVLSFPLMVNIVPIPESKAFLPSLLPYFLLLRYFVILILLPFV</sequence>
<keyword evidence="3" id="KW-1185">Reference proteome</keyword>
<accession>A0AAV3RHF0</accession>
<keyword evidence="1" id="KW-0472">Membrane</keyword>
<reference evidence="2 3" key="1">
    <citation type="submission" date="2024-01" db="EMBL/GenBank/DDBJ databases">
        <title>The complete chloroplast genome sequence of Lithospermum erythrorhizon: insights into the phylogenetic relationship among Boraginaceae species and the maternal lineages of purple gromwells.</title>
        <authorList>
            <person name="Okada T."/>
            <person name="Watanabe K."/>
        </authorList>
    </citation>
    <scope>NUCLEOTIDE SEQUENCE [LARGE SCALE GENOMIC DNA]</scope>
</reference>
<evidence type="ECO:0000313" key="2">
    <source>
        <dbReference type="EMBL" id="GAA0174546.1"/>
    </source>
</evidence>
<name>A0AAV3RHF0_LITER</name>
<evidence type="ECO:0000313" key="3">
    <source>
        <dbReference type="Proteomes" id="UP001454036"/>
    </source>
</evidence>
<comment type="caution">
    <text evidence="2">The sequence shown here is derived from an EMBL/GenBank/DDBJ whole genome shotgun (WGS) entry which is preliminary data.</text>
</comment>
<protein>
    <submittedName>
        <fullName evidence="2">Uncharacterized protein</fullName>
    </submittedName>
</protein>
<keyword evidence="1" id="KW-0812">Transmembrane</keyword>
<keyword evidence="1" id="KW-1133">Transmembrane helix</keyword>
<dbReference type="AlphaFoldDB" id="A0AAV3RHF0"/>
<feature type="transmembrane region" description="Helical" evidence="1">
    <location>
        <begin position="106"/>
        <end position="124"/>
    </location>
</feature>
<dbReference type="EMBL" id="BAABME010009121">
    <property type="protein sequence ID" value="GAA0174546.1"/>
    <property type="molecule type" value="Genomic_DNA"/>
</dbReference>
<organism evidence="2 3">
    <name type="scientific">Lithospermum erythrorhizon</name>
    <name type="common">Purple gromwell</name>
    <name type="synonym">Lithospermum officinale var. erythrorhizon</name>
    <dbReference type="NCBI Taxonomy" id="34254"/>
    <lineage>
        <taxon>Eukaryota</taxon>
        <taxon>Viridiplantae</taxon>
        <taxon>Streptophyta</taxon>
        <taxon>Embryophyta</taxon>
        <taxon>Tracheophyta</taxon>
        <taxon>Spermatophyta</taxon>
        <taxon>Magnoliopsida</taxon>
        <taxon>eudicotyledons</taxon>
        <taxon>Gunneridae</taxon>
        <taxon>Pentapetalae</taxon>
        <taxon>asterids</taxon>
        <taxon>lamiids</taxon>
        <taxon>Boraginales</taxon>
        <taxon>Boraginaceae</taxon>
        <taxon>Boraginoideae</taxon>
        <taxon>Lithospermeae</taxon>
        <taxon>Lithospermum</taxon>
    </lineage>
</organism>